<dbReference type="InterPro" id="IPR012341">
    <property type="entry name" value="6hp_glycosidase-like_sf"/>
</dbReference>
<dbReference type="EMBL" id="JAJVCZ030000009">
    <property type="protein sequence ID" value="KAL0256305.1"/>
    <property type="molecule type" value="Genomic_DNA"/>
</dbReference>
<dbReference type="PANTHER" id="PTHR34987">
    <property type="entry name" value="C, PUTATIVE (AFU_ORTHOLOGUE AFUA_3G02880)-RELATED"/>
    <property type="match status" value="1"/>
</dbReference>
<dbReference type="Pfam" id="PF17389">
    <property type="entry name" value="Bac_rhamnosid6H"/>
    <property type="match status" value="1"/>
</dbReference>
<keyword evidence="3" id="KW-1185">Reference proteome</keyword>
<sequence length="719" mass="78015">MDSFPSIRRAVAVFGTFAASALAVPYEQYILAPSSRTLHPVSVWKVNGTVPGVDSVTGDAPGSATFTDISAATFDYEKNIAGVVSLTVGEVSDESQYIGITFSESSLWISGESSDATADAGNDETLWFQPKEAGVYTVPRQNERGAFRYLSLVHNTTGSLEITQVTTHYTAMPHIADDQLRNYTGYFHCDDELLNRVWYAGTYRYSLSTQSLVAHCHAGAYTNQICTIDPKYGDALIYLNQITSNMTSDDVGDLPWYVNYTIANGTSALVDGAKRDRLVWAGDMAIAVPGVVASTNDLISVQNSLNSLFDIQNKTSGQLPYAGRPFTFKLSHTYHLYTIIGVADYFLYSVRRRLCSNKNYDNGDMDYLQSTWSDIKLAMNFSLGFIDSSGMMNVTAPDDWLRFGMGGHNIEANAILYYTINQVSILASALNETDLLTSWSATASGIKAAANDLLWDASAGLYRDNETTTLHPQDGNAWAVVANLTLNSTQSAQISTNLAGRWTEYGAPAPEAADAISPFISGFELQAHVAAGNASAALALTRLQWGFMLDDPRMTNSTFIEGYSTTGELHYAPYNNDPRISHAHGWATGPTSTLTFRIAGMQLVSAGGETWRVEPSFADLTHVEAGFVTGLGTFSTNNTRDAETGEYKIVFETPKATSGAVSVEYPECGGTLTVKPEGGAEEDTVTKEVEKKEGRDLTERVEVDGLIGGKWTVEFTCSS</sequence>
<evidence type="ECO:0000313" key="3">
    <source>
        <dbReference type="Proteomes" id="UP001430584"/>
    </source>
</evidence>
<dbReference type="Proteomes" id="UP001430584">
    <property type="component" value="Unassembled WGS sequence"/>
</dbReference>
<dbReference type="InterPro" id="IPR035396">
    <property type="entry name" value="Bac_rhamnosid6H"/>
</dbReference>
<dbReference type="InterPro" id="IPR008928">
    <property type="entry name" value="6-hairpin_glycosidase_sf"/>
</dbReference>
<dbReference type="SUPFAM" id="SSF48208">
    <property type="entry name" value="Six-hairpin glycosidases"/>
    <property type="match status" value="1"/>
</dbReference>
<dbReference type="PANTHER" id="PTHR34987:SF6">
    <property type="entry name" value="ALPHA-L-RHAMNOSIDASE SIX-HAIRPIN GLYCOSIDASE DOMAIN-CONTAINING PROTEIN"/>
    <property type="match status" value="1"/>
</dbReference>
<evidence type="ECO:0000313" key="2">
    <source>
        <dbReference type="EMBL" id="KAL0256305.1"/>
    </source>
</evidence>
<reference evidence="2 3" key="1">
    <citation type="submission" date="2024-02" db="EMBL/GenBank/DDBJ databases">
        <title>De novo assembly and annotation of 12 fungi associated with fruit tree decline syndrome in Ontario, Canada.</title>
        <authorList>
            <person name="Sulman M."/>
            <person name="Ellouze W."/>
            <person name="Ilyukhin E."/>
        </authorList>
    </citation>
    <scope>NUCLEOTIDE SEQUENCE [LARGE SCALE GENOMIC DNA]</scope>
    <source>
        <strain evidence="2 3">FDS-637</strain>
    </source>
</reference>
<protein>
    <recommendedName>
        <fullName evidence="1">Alpha-L-rhamnosidase six-hairpin glycosidase domain-containing protein</fullName>
    </recommendedName>
</protein>
<comment type="caution">
    <text evidence="2">The sequence shown here is derived from an EMBL/GenBank/DDBJ whole genome shotgun (WGS) entry which is preliminary data.</text>
</comment>
<organism evidence="2 3">
    <name type="scientific">Diplodia seriata</name>
    <dbReference type="NCBI Taxonomy" id="420778"/>
    <lineage>
        <taxon>Eukaryota</taxon>
        <taxon>Fungi</taxon>
        <taxon>Dikarya</taxon>
        <taxon>Ascomycota</taxon>
        <taxon>Pezizomycotina</taxon>
        <taxon>Dothideomycetes</taxon>
        <taxon>Dothideomycetes incertae sedis</taxon>
        <taxon>Botryosphaeriales</taxon>
        <taxon>Botryosphaeriaceae</taxon>
        <taxon>Diplodia</taxon>
    </lineage>
</organism>
<name>A0ABR3C809_9PEZI</name>
<dbReference type="Gene3D" id="1.50.10.10">
    <property type="match status" value="1"/>
</dbReference>
<dbReference type="GeneID" id="92012783"/>
<feature type="domain" description="Alpha-L-rhamnosidase six-hairpin glycosidase" evidence="1">
    <location>
        <begin position="251"/>
        <end position="507"/>
    </location>
</feature>
<dbReference type="RefSeq" id="XP_066629334.1">
    <property type="nucleotide sequence ID" value="XM_066780105.1"/>
</dbReference>
<proteinExistence type="predicted"/>
<accession>A0ABR3C809</accession>
<dbReference type="Gene3D" id="2.60.420.10">
    <property type="entry name" value="Maltose phosphorylase, domain 3"/>
    <property type="match status" value="1"/>
</dbReference>
<gene>
    <name evidence="2" type="ORF">SLS55_008698</name>
</gene>
<evidence type="ECO:0000259" key="1">
    <source>
        <dbReference type="Pfam" id="PF17389"/>
    </source>
</evidence>